<gene>
    <name evidence="1" type="ORF">ENS59_04750</name>
</gene>
<sequence length="144" mass="16221">MTTTEALDLFESQLRSSVSRLGVKVLRSPFAIREPGLVIRILPRKPYPLSKSPADRSLSRKALAVSVLLSARVDSDRALKHYLDVADLLIDTSIEMNRLMRAAEAIPDSRIVWATGQDDALYEDPADDTAVWLRDEWRVTLYIP</sequence>
<name>A0A7C3IPL4_9SPIR</name>
<evidence type="ECO:0000313" key="1">
    <source>
        <dbReference type="EMBL" id="HFH28806.1"/>
    </source>
</evidence>
<proteinExistence type="predicted"/>
<reference evidence="1" key="1">
    <citation type="journal article" date="2020" name="mSystems">
        <title>Genome- and Community-Level Interaction Insights into Carbon Utilization and Element Cycling Functions of Hydrothermarchaeota in Hydrothermal Sediment.</title>
        <authorList>
            <person name="Zhou Z."/>
            <person name="Liu Y."/>
            <person name="Xu W."/>
            <person name="Pan J."/>
            <person name="Luo Z.H."/>
            <person name="Li M."/>
        </authorList>
    </citation>
    <scope>NUCLEOTIDE SEQUENCE [LARGE SCALE GENOMIC DNA]</scope>
    <source>
        <strain evidence="1">SpSt-503</strain>
    </source>
</reference>
<organism evidence="1">
    <name type="scientific">Gracilinema caldarium</name>
    <dbReference type="NCBI Taxonomy" id="215591"/>
    <lineage>
        <taxon>Bacteria</taxon>
        <taxon>Pseudomonadati</taxon>
        <taxon>Spirochaetota</taxon>
        <taxon>Spirochaetia</taxon>
        <taxon>Spirochaetales</taxon>
        <taxon>Breznakiellaceae</taxon>
        <taxon>Gracilinema</taxon>
    </lineage>
</organism>
<dbReference type="EMBL" id="DSVL01000144">
    <property type="protein sequence ID" value="HFH28806.1"/>
    <property type="molecule type" value="Genomic_DNA"/>
</dbReference>
<protein>
    <submittedName>
        <fullName evidence="1">Uncharacterized protein</fullName>
    </submittedName>
</protein>
<comment type="caution">
    <text evidence="1">The sequence shown here is derived from an EMBL/GenBank/DDBJ whole genome shotgun (WGS) entry which is preliminary data.</text>
</comment>
<accession>A0A7C3IPL4</accession>
<dbReference type="AlphaFoldDB" id="A0A7C3IPL4"/>